<feature type="region of interest" description="Disordered" evidence="1">
    <location>
        <begin position="261"/>
        <end position="310"/>
    </location>
</feature>
<dbReference type="CDD" id="cd00093">
    <property type="entry name" value="HTH_XRE"/>
    <property type="match status" value="1"/>
</dbReference>
<evidence type="ECO:0000256" key="1">
    <source>
        <dbReference type="SAM" id="MobiDB-lite"/>
    </source>
</evidence>
<evidence type="ECO:0000259" key="2">
    <source>
        <dbReference type="SMART" id="SM00530"/>
    </source>
</evidence>
<dbReference type="AlphaFoldDB" id="A0A6L6X3S6"/>
<feature type="compositionally biased region" description="Low complexity" evidence="1">
    <location>
        <begin position="264"/>
        <end position="282"/>
    </location>
</feature>
<protein>
    <submittedName>
        <fullName evidence="3">Helix-turn-helix domain-containing protein</fullName>
    </submittedName>
</protein>
<gene>
    <name evidence="3" type="ORF">GPA10_27810</name>
</gene>
<feature type="domain" description="HTH cro/C1-type" evidence="2">
    <location>
        <begin position="21"/>
        <end position="77"/>
    </location>
</feature>
<organism evidence="3 4">
    <name type="scientific">Streptomyces typhae</name>
    <dbReference type="NCBI Taxonomy" id="2681492"/>
    <lineage>
        <taxon>Bacteria</taxon>
        <taxon>Bacillati</taxon>
        <taxon>Actinomycetota</taxon>
        <taxon>Actinomycetes</taxon>
        <taxon>Kitasatosporales</taxon>
        <taxon>Streptomycetaceae</taxon>
        <taxon>Streptomyces</taxon>
    </lineage>
</organism>
<dbReference type="SUPFAM" id="SSF47413">
    <property type="entry name" value="lambda repressor-like DNA-binding domains"/>
    <property type="match status" value="1"/>
</dbReference>
<evidence type="ECO:0000313" key="4">
    <source>
        <dbReference type="Proteomes" id="UP000483802"/>
    </source>
</evidence>
<feature type="compositionally biased region" description="Low complexity" evidence="1">
    <location>
        <begin position="211"/>
        <end position="236"/>
    </location>
</feature>
<dbReference type="Proteomes" id="UP000483802">
    <property type="component" value="Unassembled WGS sequence"/>
</dbReference>
<evidence type="ECO:0000313" key="3">
    <source>
        <dbReference type="EMBL" id="MVO88465.1"/>
    </source>
</evidence>
<dbReference type="RefSeq" id="WP_157167895.1">
    <property type="nucleotide sequence ID" value="NZ_WPNZ01000017.1"/>
</dbReference>
<proteinExistence type="predicted"/>
<dbReference type="Pfam" id="PF13560">
    <property type="entry name" value="HTH_31"/>
    <property type="match status" value="1"/>
</dbReference>
<keyword evidence="4" id="KW-1185">Reference proteome</keyword>
<dbReference type="SMART" id="SM00530">
    <property type="entry name" value="HTH_XRE"/>
    <property type="match status" value="1"/>
</dbReference>
<name>A0A6L6X3S6_9ACTN</name>
<feature type="compositionally biased region" description="Gly residues" evidence="1">
    <location>
        <begin position="301"/>
        <end position="310"/>
    </location>
</feature>
<reference evidence="3 4" key="1">
    <citation type="submission" date="2019-11" db="EMBL/GenBank/DDBJ databases">
        <title>Streptomyces typhae sp. nov., a novel endophytic actinomycete isolated from the root of cattail pollen (Typha angustifolia L.).</title>
        <authorList>
            <person name="Peng C."/>
        </authorList>
    </citation>
    <scope>NUCLEOTIDE SEQUENCE [LARGE SCALE GENOMIC DNA]</scope>
    <source>
        <strain evidence="4">p1417</strain>
    </source>
</reference>
<dbReference type="InterPro" id="IPR001387">
    <property type="entry name" value="Cro/C1-type_HTH"/>
</dbReference>
<dbReference type="EMBL" id="WPNZ01000017">
    <property type="protein sequence ID" value="MVO88465.1"/>
    <property type="molecule type" value="Genomic_DNA"/>
</dbReference>
<feature type="region of interest" description="Disordered" evidence="1">
    <location>
        <begin position="211"/>
        <end position="238"/>
    </location>
</feature>
<sequence>MARPETPVDRTVPEVGDLARYLRGLRAAAGLTYDELAKEAWFSPASLKRAARGGARVPRWETVRAYAHACHGSPEEARARYERAEAAAAAAARDARRSTLVPKPQFVRDLADLSGALRDAYRRAGRPPVRQMARQAGPDLPGSTAHAIITAHALPRDVRTYIAFLEACEITGPALVPWFEAWVKVRGVGAGVRPARAAAGADGAAGADRAASAARAAEAPSPSPSRFPSQFPFPSGAGAGPDLRSGVRLFSQWLLAGRHAPGKSAAPAAPRAAPEVSRASRAAGERDVIGGRRRIGPLGPAAGGGAGIAA</sequence>
<comment type="caution">
    <text evidence="3">The sequence shown here is derived from an EMBL/GenBank/DDBJ whole genome shotgun (WGS) entry which is preliminary data.</text>
</comment>
<dbReference type="Gene3D" id="1.10.260.40">
    <property type="entry name" value="lambda repressor-like DNA-binding domains"/>
    <property type="match status" value="1"/>
</dbReference>
<accession>A0A6L6X3S6</accession>
<dbReference type="GO" id="GO:0003677">
    <property type="term" value="F:DNA binding"/>
    <property type="evidence" value="ECO:0007669"/>
    <property type="project" value="InterPro"/>
</dbReference>
<dbReference type="InterPro" id="IPR010982">
    <property type="entry name" value="Lambda_DNA-bd_dom_sf"/>
</dbReference>